<protein>
    <submittedName>
        <fullName evidence="3">Glycosyltransferase</fullName>
        <ecNumber evidence="3">2.4.-.-</ecNumber>
    </submittedName>
</protein>
<dbReference type="Gene3D" id="3.40.50.2000">
    <property type="entry name" value="Glycogen Phosphorylase B"/>
    <property type="match status" value="3"/>
</dbReference>
<dbReference type="GO" id="GO:0016757">
    <property type="term" value="F:glycosyltransferase activity"/>
    <property type="evidence" value="ECO:0007669"/>
    <property type="project" value="UniProtKB-KW"/>
</dbReference>
<evidence type="ECO:0000256" key="1">
    <source>
        <dbReference type="ARBA" id="ARBA00022679"/>
    </source>
</evidence>
<evidence type="ECO:0000259" key="2">
    <source>
        <dbReference type="Pfam" id="PF00534"/>
    </source>
</evidence>
<keyword evidence="1 3" id="KW-0808">Transferase</keyword>
<keyword evidence="3" id="KW-0328">Glycosyltransferase</keyword>
<evidence type="ECO:0000313" key="3">
    <source>
        <dbReference type="EMBL" id="MFC6178467.1"/>
    </source>
</evidence>
<dbReference type="EMBL" id="JBHSSG010000009">
    <property type="protein sequence ID" value="MFC6178467.1"/>
    <property type="molecule type" value="Genomic_DNA"/>
</dbReference>
<accession>A0ABW1RSV5</accession>
<dbReference type="PANTHER" id="PTHR46401">
    <property type="entry name" value="GLYCOSYLTRANSFERASE WBBK-RELATED"/>
    <property type="match status" value="1"/>
</dbReference>
<dbReference type="PANTHER" id="PTHR46401:SF2">
    <property type="entry name" value="GLYCOSYLTRANSFERASE WBBK-RELATED"/>
    <property type="match status" value="1"/>
</dbReference>
<proteinExistence type="predicted"/>
<keyword evidence="4" id="KW-1185">Reference proteome</keyword>
<comment type="caution">
    <text evidence="3">The sequence shown here is derived from an EMBL/GenBank/DDBJ whole genome shotgun (WGS) entry which is preliminary data.</text>
</comment>
<dbReference type="EC" id="2.4.-.-" evidence="3"/>
<gene>
    <name evidence="3" type="ORF">ACFQGR_03525</name>
</gene>
<evidence type="ECO:0000313" key="4">
    <source>
        <dbReference type="Proteomes" id="UP001596158"/>
    </source>
</evidence>
<dbReference type="SUPFAM" id="SSF53756">
    <property type="entry name" value="UDP-Glycosyltransferase/glycogen phosphorylase"/>
    <property type="match status" value="1"/>
</dbReference>
<name>A0ABW1RSV5_9LACO</name>
<dbReference type="Pfam" id="PF00534">
    <property type="entry name" value="Glycos_transf_1"/>
    <property type="match status" value="1"/>
</dbReference>
<dbReference type="InterPro" id="IPR001296">
    <property type="entry name" value="Glyco_trans_1"/>
</dbReference>
<organism evidence="3 4">
    <name type="scientific">Weissella sagaensis</name>
    <dbReference type="NCBI Taxonomy" id="2559928"/>
    <lineage>
        <taxon>Bacteria</taxon>
        <taxon>Bacillati</taxon>
        <taxon>Bacillota</taxon>
        <taxon>Bacilli</taxon>
        <taxon>Lactobacillales</taxon>
        <taxon>Lactobacillaceae</taxon>
        <taxon>Weissella</taxon>
    </lineage>
</organism>
<dbReference type="Proteomes" id="UP001596158">
    <property type="component" value="Unassembled WGS sequence"/>
</dbReference>
<reference evidence="4" key="1">
    <citation type="journal article" date="2019" name="Int. J. Syst. Evol. Microbiol.">
        <title>The Global Catalogue of Microorganisms (GCM) 10K type strain sequencing project: providing services to taxonomists for standard genome sequencing and annotation.</title>
        <authorList>
            <consortium name="The Broad Institute Genomics Platform"/>
            <consortium name="The Broad Institute Genome Sequencing Center for Infectious Disease"/>
            <person name="Wu L."/>
            <person name="Ma J."/>
        </authorList>
    </citation>
    <scope>NUCLEOTIDE SEQUENCE [LARGE SCALE GENOMIC DNA]</scope>
    <source>
        <strain evidence="4">CCM 8924</strain>
    </source>
</reference>
<feature type="domain" description="Glycosyl transferase family 1" evidence="2">
    <location>
        <begin position="325"/>
        <end position="479"/>
    </location>
</feature>
<sequence>MHSDKKNVFFITSTLPMIHGGRTKSLLQRARLLNENGVDITIISTNYNPEYDEVYTSFRTQKRVMENTRFGNIYDYYKERYNTEKSKLNWKELLFRQVGDLSKYVKVKRSSRNDRTYFYENGIPKFVIKGLNSGKVEFFALFQDWNFEPFKFFNINKKGFVHRIDTYDVKGFKCLQEFVMDDGNIYLTKNINKKGNIIKISLGFAENIIEFSDEKELFTHFFNDIFSENDVIINDARLLDKSLLDSRVGKRIFQLHNSHLVNPLDTTSGVKNSFKTILSSNFPESDIIVTLTDKQKLDIVTKIPNLKNNITVIPHSTKVSTIQYKKEKNHFGVICRLHPQKNLKDAIKAFYLFDQEISGYYLDVFGEGESREELQSLVTHLRLEDKVIFHGNVQNVNQAYQRIFALLITSNFEGFGLNALESIANGTPVITYDVNYGPTDIIDENSGWVADYRSPESLKEKMLIAINNPKDTKEVQKRAEYFSEDNFVSKWLGVIGYD</sequence>
<dbReference type="RefSeq" id="WP_137600867.1">
    <property type="nucleotide sequence ID" value="NZ_BJDT01000009.1"/>
</dbReference>